<protein>
    <recommendedName>
        <fullName evidence="1">PRC-barrel domain-containing protein</fullName>
    </recommendedName>
</protein>
<dbReference type="Proteomes" id="UP000006556">
    <property type="component" value="Chromosome"/>
</dbReference>
<evidence type="ECO:0000313" key="3">
    <source>
        <dbReference type="Proteomes" id="UP000006556"/>
    </source>
</evidence>
<dbReference type="InterPro" id="IPR027275">
    <property type="entry name" value="PRC-brl_dom"/>
</dbReference>
<dbReference type="AlphaFoldDB" id="A5D498"/>
<feature type="domain" description="PRC-barrel" evidence="1">
    <location>
        <begin position="5"/>
        <end position="58"/>
    </location>
</feature>
<dbReference type="InterPro" id="IPR011033">
    <property type="entry name" value="PRC_barrel-like_sf"/>
</dbReference>
<accession>A5D498</accession>
<evidence type="ECO:0000313" key="2">
    <source>
        <dbReference type="EMBL" id="BAF58939.1"/>
    </source>
</evidence>
<dbReference type="EMBL" id="AP009389">
    <property type="protein sequence ID" value="BAF58939.1"/>
    <property type="molecule type" value="Genomic_DNA"/>
</dbReference>
<dbReference type="SUPFAM" id="SSF50346">
    <property type="entry name" value="PRC-barrel domain"/>
    <property type="match status" value="2"/>
</dbReference>
<dbReference type="KEGG" id="pth:PTH_0758"/>
<dbReference type="Pfam" id="PF05239">
    <property type="entry name" value="PRC"/>
    <property type="match status" value="1"/>
</dbReference>
<proteinExistence type="predicted"/>
<keyword evidence="3" id="KW-1185">Reference proteome</keyword>
<dbReference type="Gene3D" id="2.30.30.240">
    <property type="entry name" value="PRC-barrel domain"/>
    <property type="match status" value="1"/>
</dbReference>
<sequence>MKKSQQILGLPVLSIEEGKQIGAVKHLVLSPENGAVKYILVEDDAWYSGFKAVPFEKVLGIGEFGLTVESRSSLSAVTDMPEAVELLKKDIRLPGIRVLSKKGRLVGTVGDFIVDERTAEIAGCQLIPAGGEKTAGVIPRKLILTFGRDFLVVEEGTESMLVSDVQETFQNNAYGEEAGRDRLEAHPDAPAATAQSTPVAENKEQPLDVLEHFEEQQRKYILGKKVTMRIVADSGEVIAEEGSIVTDEMIERAKATNTYLRLTLNIRD</sequence>
<organism evidence="2 3">
    <name type="scientific">Pelotomaculum thermopropionicum (strain DSM 13744 / JCM 10971 / SI)</name>
    <dbReference type="NCBI Taxonomy" id="370438"/>
    <lineage>
        <taxon>Bacteria</taxon>
        <taxon>Bacillati</taxon>
        <taxon>Bacillota</taxon>
        <taxon>Clostridia</taxon>
        <taxon>Eubacteriales</taxon>
        <taxon>Desulfotomaculaceae</taxon>
        <taxon>Pelotomaculum</taxon>
    </lineage>
</organism>
<dbReference type="STRING" id="370438.PTH_0758"/>
<dbReference type="eggNOG" id="COG3881">
    <property type="taxonomic scope" value="Bacteria"/>
</dbReference>
<name>A5D498_PELTS</name>
<dbReference type="HOGENOM" id="CLU_068642_0_0_9"/>
<gene>
    <name evidence="2" type="ordered locus">PTH_0758</name>
</gene>
<reference evidence="3" key="1">
    <citation type="journal article" date="2008" name="Genome Res.">
        <title>The genome of Pelotomaculum thermopropionicum reveals niche-associated evolution in anaerobic microbiota.</title>
        <authorList>
            <person name="Kosaka T."/>
            <person name="Kato S."/>
            <person name="Shimoyama T."/>
            <person name="Ishii S."/>
            <person name="Abe T."/>
            <person name="Watanabe K."/>
        </authorList>
    </citation>
    <scope>NUCLEOTIDE SEQUENCE [LARGE SCALE GENOMIC DNA]</scope>
    <source>
        <strain evidence="3">DSM 13744 / JCM 10971 / SI</strain>
    </source>
</reference>
<evidence type="ECO:0000259" key="1">
    <source>
        <dbReference type="Pfam" id="PF05239"/>
    </source>
</evidence>